<evidence type="ECO:0000256" key="3">
    <source>
        <dbReference type="ARBA" id="ARBA00022777"/>
    </source>
</evidence>
<keyword evidence="3 4" id="KW-0418">Kinase</keyword>
<accession>A0A9P0F5I5</accession>
<protein>
    <recommendedName>
        <fullName evidence="8">Adenylate kinase isoenzyme 5</fullName>
    </recommendedName>
</protein>
<gene>
    <name evidence="6" type="ORF">BEMITA_LOCUS11542</name>
</gene>
<dbReference type="InterPro" id="IPR027417">
    <property type="entry name" value="P-loop_NTPase"/>
</dbReference>
<dbReference type="Gene3D" id="3.40.50.300">
    <property type="entry name" value="P-loop containing nucleotide triphosphate hydrolases"/>
    <property type="match status" value="2"/>
</dbReference>
<dbReference type="CDD" id="cd01428">
    <property type="entry name" value="ADK"/>
    <property type="match status" value="1"/>
</dbReference>
<evidence type="ECO:0000313" key="7">
    <source>
        <dbReference type="Proteomes" id="UP001152759"/>
    </source>
</evidence>
<keyword evidence="2" id="KW-0547">Nucleotide-binding</keyword>
<name>A0A9P0F5I5_BEMTA</name>
<evidence type="ECO:0000256" key="5">
    <source>
        <dbReference type="SAM" id="MobiDB-lite"/>
    </source>
</evidence>
<feature type="region of interest" description="Disordered" evidence="5">
    <location>
        <begin position="472"/>
        <end position="518"/>
    </location>
</feature>
<dbReference type="PRINTS" id="PR00094">
    <property type="entry name" value="ADENYLTKNASE"/>
</dbReference>
<dbReference type="GO" id="GO:0005524">
    <property type="term" value="F:ATP binding"/>
    <property type="evidence" value="ECO:0007669"/>
    <property type="project" value="InterPro"/>
</dbReference>
<dbReference type="Proteomes" id="UP001152759">
    <property type="component" value="Chromosome 7"/>
</dbReference>
<keyword evidence="7" id="KW-1185">Reference proteome</keyword>
<proteinExistence type="inferred from homology"/>
<feature type="compositionally biased region" description="Polar residues" evidence="5">
    <location>
        <begin position="509"/>
        <end position="518"/>
    </location>
</feature>
<reference evidence="6" key="1">
    <citation type="submission" date="2021-12" db="EMBL/GenBank/DDBJ databases">
        <authorList>
            <person name="King R."/>
        </authorList>
    </citation>
    <scope>NUCLEOTIDE SEQUENCE</scope>
</reference>
<organism evidence="6 7">
    <name type="scientific">Bemisia tabaci</name>
    <name type="common">Sweetpotato whitefly</name>
    <name type="synonym">Aleurodes tabaci</name>
    <dbReference type="NCBI Taxonomy" id="7038"/>
    <lineage>
        <taxon>Eukaryota</taxon>
        <taxon>Metazoa</taxon>
        <taxon>Ecdysozoa</taxon>
        <taxon>Arthropoda</taxon>
        <taxon>Hexapoda</taxon>
        <taxon>Insecta</taxon>
        <taxon>Pterygota</taxon>
        <taxon>Neoptera</taxon>
        <taxon>Paraneoptera</taxon>
        <taxon>Hemiptera</taxon>
        <taxon>Sternorrhyncha</taxon>
        <taxon>Aleyrodoidea</taxon>
        <taxon>Aleyrodidae</taxon>
        <taxon>Aleyrodinae</taxon>
        <taxon>Bemisia</taxon>
    </lineage>
</organism>
<evidence type="ECO:0000256" key="4">
    <source>
        <dbReference type="RuleBase" id="RU003330"/>
    </source>
</evidence>
<dbReference type="PROSITE" id="PS00113">
    <property type="entry name" value="ADENYLATE_KINASE"/>
    <property type="match status" value="1"/>
</dbReference>
<dbReference type="EMBL" id="OU963868">
    <property type="protein sequence ID" value="CAH0393102.1"/>
    <property type="molecule type" value="Genomic_DNA"/>
</dbReference>
<dbReference type="PANTHER" id="PTHR23359">
    <property type="entry name" value="NUCLEOTIDE KINASE"/>
    <property type="match status" value="1"/>
</dbReference>
<evidence type="ECO:0000256" key="1">
    <source>
        <dbReference type="ARBA" id="ARBA00022679"/>
    </source>
</evidence>
<dbReference type="SUPFAM" id="SSF52540">
    <property type="entry name" value="P-loop containing nucleoside triphosphate hydrolases"/>
    <property type="match status" value="2"/>
</dbReference>
<dbReference type="AlphaFoldDB" id="A0A9P0F5I5"/>
<dbReference type="Pfam" id="PF00406">
    <property type="entry name" value="ADK"/>
    <property type="match status" value="2"/>
</dbReference>
<dbReference type="GO" id="GO:0006139">
    <property type="term" value="P:nucleobase-containing compound metabolic process"/>
    <property type="evidence" value="ECO:0007669"/>
    <property type="project" value="InterPro"/>
</dbReference>
<evidence type="ECO:0000313" key="6">
    <source>
        <dbReference type="EMBL" id="CAH0393102.1"/>
    </source>
</evidence>
<keyword evidence="1 4" id="KW-0808">Transferase</keyword>
<dbReference type="InterPro" id="IPR033690">
    <property type="entry name" value="Adenylat_kinase_CS"/>
</dbReference>
<sequence>MHGRDAWLTDENDFEKVDSPSNVNFPQTDGHVKFEVPGVPVIFVLGGPGSGKVTHCDSLTQEKRGVVHINMTDLLQQYSVGDSAGTSDFSRLMSRTVTEVLMLEMKMAPAAKTYLVSGYPRNMRDLVEYSNKIQTISGVILVSWRQRVLERQIEYGAKLGHVVLGLARMELANFYKNVIPVIDYFDQKKMLTMINGERNPTEVYADFRSAVLKIIGKQSTTQTGSMKTAGEGASDRPIKTSISVYNSPTKETKQKTSNRIPPVIWIVGGPGSNKFTLCQKAIRKAHGWIHISVGQLLRSLLETTNASQVPDNQLKNIIARGDLAPSEQVMHLVEREIKNNSFAKGIVLDGFPRDLKQLEQFQIKFKQKPTLILLDCSKLQLARGRLDDTVAAFRKRLELFREHTLPLLKHLDDDHRMNIVDGDTDLSEVQDIFSEILLKRINEIQSQGERGGAASPVARGGRTQTVVDVHGDAFGEPISPPRSPPKFQMNGYGPPREARTGRDGPGLAKQTSLFPDSR</sequence>
<evidence type="ECO:0000256" key="2">
    <source>
        <dbReference type="ARBA" id="ARBA00022741"/>
    </source>
</evidence>
<comment type="similarity">
    <text evidence="4">Belongs to the adenylate kinase family.</text>
</comment>
<dbReference type="GO" id="GO:0019205">
    <property type="term" value="F:nucleobase-containing compound kinase activity"/>
    <property type="evidence" value="ECO:0007669"/>
    <property type="project" value="InterPro"/>
</dbReference>
<evidence type="ECO:0008006" key="8">
    <source>
        <dbReference type="Google" id="ProtNLM"/>
    </source>
</evidence>
<dbReference type="InterPro" id="IPR000850">
    <property type="entry name" value="Adenylat/UMP-CMP_kin"/>
</dbReference>